<reference evidence="2 3" key="1">
    <citation type="submission" date="2019-03" db="EMBL/GenBank/DDBJ databases">
        <authorList>
            <person name="Gaulin E."/>
            <person name="Dumas B."/>
        </authorList>
    </citation>
    <scope>NUCLEOTIDE SEQUENCE [LARGE SCALE GENOMIC DNA]</scope>
    <source>
        <strain evidence="2">CBS 568.67</strain>
    </source>
</reference>
<protein>
    <submittedName>
        <fullName evidence="2">Aste57867_22970 protein</fullName>
    </submittedName>
</protein>
<name>A0A485LM68_9STRA</name>
<dbReference type="EMBL" id="VJMH01007220">
    <property type="protein sequence ID" value="KAF0685096.1"/>
    <property type="molecule type" value="Genomic_DNA"/>
</dbReference>
<evidence type="ECO:0000313" key="1">
    <source>
        <dbReference type="EMBL" id="KAF0685096.1"/>
    </source>
</evidence>
<evidence type="ECO:0000313" key="2">
    <source>
        <dbReference type="EMBL" id="VFT99620.1"/>
    </source>
</evidence>
<dbReference type="Proteomes" id="UP000332933">
    <property type="component" value="Unassembled WGS sequence"/>
</dbReference>
<dbReference type="InterPro" id="IPR005358">
    <property type="entry name" value="Puta_zinc/iron-chelating_dom"/>
</dbReference>
<dbReference type="PANTHER" id="PTHR35866:SF1">
    <property type="entry name" value="YKGJ FAMILY CYSTEINE CLUSTER PROTEIN"/>
    <property type="match status" value="1"/>
</dbReference>
<reference evidence="1" key="2">
    <citation type="submission" date="2019-06" db="EMBL/GenBank/DDBJ databases">
        <title>Genomics analysis of Aphanomyces spp. identifies a new class of oomycete effector associated with host adaptation.</title>
        <authorList>
            <person name="Gaulin E."/>
        </authorList>
    </citation>
    <scope>NUCLEOTIDE SEQUENCE</scope>
    <source>
        <strain evidence="1">CBS 578.67</strain>
    </source>
</reference>
<dbReference type="InterPro" id="IPR029063">
    <property type="entry name" value="SAM-dependent_MTases_sf"/>
</dbReference>
<dbReference type="OrthoDB" id="411785at2759"/>
<dbReference type="SUPFAM" id="SSF53335">
    <property type="entry name" value="S-adenosyl-L-methionine-dependent methyltransferases"/>
    <property type="match status" value="1"/>
</dbReference>
<sequence>MRSFKVAFRCTGCGKCCTGKGGKVRVNEREVETIADYLSISTKEFRQNHLRRHAGEVFPTLQQTPDDSQCIFLEGKKCSIYPVRPTQCRTYPFWPQQLISKYDWTLASKECEGIHVDPLDDSAIVPDDRILKETVIHEVHRAGEELTYDEIDELISELEPEMLQGFEDEVATNYRRDVLVEDGTITILDNYLDGMSPSRSLHFADRLELVQSEVWLTSPEDDAKIDETRLALDVHRGLCLSLLFLPQDNTKWRVAMLGAGAGVLPTFWQHHLPHAIEHMHAIEPSHAMLDAGVRFFGLHPAIHIHERLGEDFVRELAAGAIDLLVVDVENGTKHVLDDPDAILRAPPASMTSATFFQDVHRALSPRGVVAANVIGSGVRALARRLQDHFAHVWVVELPKNAVVIGVKHQDLKDMNVDAVDPSWPPALQEAMKEFLHTMQRVD</sequence>
<dbReference type="AlphaFoldDB" id="A0A485LM68"/>
<organism evidence="2 3">
    <name type="scientific">Aphanomyces stellatus</name>
    <dbReference type="NCBI Taxonomy" id="120398"/>
    <lineage>
        <taxon>Eukaryota</taxon>
        <taxon>Sar</taxon>
        <taxon>Stramenopiles</taxon>
        <taxon>Oomycota</taxon>
        <taxon>Saprolegniomycetes</taxon>
        <taxon>Saprolegniales</taxon>
        <taxon>Verrucalvaceae</taxon>
        <taxon>Aphanomyces</taxon>
    </lineage>
</organism>
<dbReference type="Gene3D" id="3.40.50.150">
    <property type="entry name" value="Vaccinia Virus protein VP39"/>
    <property type="match status" value="1"/>
</dbReference>
<dbReference type="Pfam" id="PF03692">
    <property type="entry name" value="CxxCxxCC"/>
    <property type="match status" value="1"/>
</dbReference>
<keyword evidence="3" id="KW-1185">Reference proteome</keyword>
<dbReference type="EMBL" id="CAADRA010007246">
    <property type="protein sequence ID" value="VFT99620.1"/>
    <property type="molecule type" value="Genomic_DNA"/>
</dbReference>
<dbReference type="PANTHER" id="PTHR35866">
    <property type="entry name" value="PUTATIVE-RELATED"/>
    <property type="match status" value="1"/>
</dbReference>
<gene>
    <name evidence="2" type="primary">Aste57867_22970</name>
    <name evidence="1" type="ORF">As57867_022899</name>
    <name evidence="2" type="ORF">ASTE57867_22970</name>
</gene>
<accession>A0A485LM68</accession>
<evidence type="ECO:0000313" key="3">
    <source>
        <dbReference type="Proteomes" id="UP000332933"/>
    </source>
</evidence>
<proteinExistence type="predicted"/>